<sequence>MKSLKNHLGTMAGSTLVLTGMLLATTVALADDMGGGMGDMNGMSGMSSGTGSAPASVGHGKGVVKAVDPKAGTVTIAHGPIKAFGWKGMTMAFGVKHRSELSDLKKGEHVRFDVIQGTEGPVITKIEELP</sequence>
<dbReference type="OrthoDB" id="9180744at2"/>
<name>I0INW7_LEPFC</name>
<dbReference type="Gene3D" id="2.40.50.320">
    <property type="entry name" value="Copper binding periplasmic protein CusF"/>
    <property type="match status" value="1"/>
</dbReference>
<evidence type="ECO:0000313" key="2">
    <source>
        <dbReference type="EMBL" id="BAM06966.1"/>
    </source>
</evidence>
<dbReference type="STRING" id="1162668.LFE_1283"/>
<evidence type="ECO:0008006" key="4">
    <source>
        <dbReference type="Google" id="ProtNLM"/>
    </source>
</evidence>
<dbReference type="RefSeq" id="WP_014449455.1">
    <property type="nucleotide sequence ID" value="NC_017094.1"/>
</dbReference>
<protein>
    <recommendedName>
        <fullName evidence="4">Copper-binding protein</fullName>
    </recommendedName>
</protein>
<dbReference type="HOGENOM" id="CLU_140852_2_0_0"/>
<evidence type="ECO:0000313" key="3">
    <source>
        <dbReference type="Proteomes" id="UP000007382"/>
    </source>
</evidence>
<dbReference type="Proteomes" id="UP000007382">
    <property type="component" value="Chromosome"/>
</dbReference>
<keyword evidence="3" id="KW-1185">Reference proteome</keyword>
<evidence type="ECO:0000256" key="1">
    <source>
        <dbReference type="SAM" id="SignalP"/>
    </source>
</evidence>
<dbReference type="EMBL" id="AP012342">
    <property type="protein sequence ID" value="BAM06966.1"/>
    <property type="molecule type" value="Genomic_DNA"/>
</dbReference>
<keyword evidence="1" id="KW-0732">Signal</keyword>
<dbReference type="eggNOG" id="COG5569">
    <property type="taxonomic scope" value="Bacteria"/>
</dbReference>
<dbReference type="InterPro" id="IPR042230">
    <property type="entry name" value="CusF_sf"/>
</dbReference>
<gene>
    <name evidence="2" type="ordered locus">LFE_1283</name>
</gene>
<dbReference type="AlphaFoldDB" id="I0INW7"/>
<dbReference type="Pfam" id="PF11604">
    <property type="entry name" value="CusF_Ec"/>
    <property type="match status" value="1"/>
</dbReference>
<dbReference type="PATRIC" id="fig|1162668.3.peg.1498"/>
<organism evidence="2 3">
    <name type="scientific">Leptospirillum ferrooxidans (strain C2-3)</name>
    <dbReference type="NCBI Taxonomy" id="1162668"/>
    <lineage>
        <taxon>Bacteria</taxon>
        <taxon>Pseudomonadati</taxon>
        <taxon>Nitrospirota</taxon>
        <taxon>Nitrospiria</taxon>
        <taxon>Nitrospirales</taxon>
        <taxon>Nitrospiraceae</taxon>
        <taxon>Leptospirillum</taxon>
    </lineage>
</organism>
<dbReference type="KEGG" id="lfc:LFE_1283"/>
<feature type="signal peptide" evidence="1">
    <location>
        <begin position="1"/>
        <end position="30"/>
    </location>
</feature>
<proteinExistence type="predicted"/>
<reference evidence="3" key="2">
    <citation type="submission" date="2012-03" db="EMBL/GenBank/DDBJ databases">
        <title>The complete genome sequence of the pioneer microbe on fresh volcanic deposit, Leptospirillum ferrooxidans strain C2-3.</title>
        <authorList>
            <person name="Fujimura R."/>
            <person name="Sato Y."/>
            <person name="Nishizawa T."/>
            <person name="Nanba K."/>
            <person name="Oshima K."/>
            <person name="Hattori M."/>
            <person name="Kamijo T."/>
            <person name="Ohta H."/>
        </authorList>
    </citation>
    <scope>NUCLEOTIDE SEQUENCE [LARGE SCALE GENOMIC DNA]</scope>
    <source>
        <strain evidence="3">C2-3</strain>
    </source>
</reference>
<accession>I0INW7</accession>
<dbReference type="InterPro" id="IPR021647">
    <property type="entry name" value="CusF_Ec"/>
</dbReference>
<feature type="chain" id="PRO_5003629430" description="Copper-binding protein" evidence="1">
    <location>
        <begin position="31"/>
        <end position="130"/>
    </location>
</feature>
<reference evidence="2 3" key="1">
    <citation type="journal article" date="2012" name="J. Bacteriol.">
        <title>Complete Genome Sequence of Leptospirillum ferrooxidans Strain C2-3, Isolated from a Fresh Volcanic Ash Deposit on the Island of Miyake, Japan.</title>
        <authorList>
            <person name="Fujimura R."/>
            <person name="Sato Y."/>
            <person name="Nishizawa T."/>
            <person name="Oshima K."/>
            <person name="Kim S.-W."/>
            <person name="Hattori M."/>
            <person name="Kamijo T."/>
            <person name="Ohta H."/>
        </authorList>
    </citation>
    <scope>NUCLEOTIDE SEQUENCE [LARGE SCALE GENOMIC DNA]</scope>
    <source>
        <strain evidence="2 3">C2-3</strain>
    </source>
</reference>